<evidence type="ECO:0000313" key="1">
    <source>
        <dbReference type="EMBL" id="TKI53986.1"/>
    </source>
</evidence>
<accession>A0A4U2Y0X5</accession>
<dbReference type="Proteomes" id="UP000307841">
    <property type="component" value="Unassembled WGS sequence"/>
</dbReference>
<protein>
    <submittedName>
        <fullName evidence="1">Uncharacterized protein</fullName>
    </submittedName>
</protein>
<gene>
    <name evidence="1" type="ORF">E8L90_00115</name>
</gene>
<sequence length="75" mass="8732">MFSSRLYPLFVRAVSFQTCDSASGQLWMISCFLGVLQVCTKKFLRSLYCIHLLRFEKLRRRSEFPVQAPLEPTLA</sequence>
<proteinExistence type="predicted"/>
<dbReference type="EMBL" id="SZNK01000001">
    <property type="protein sequence ID" value="TKI53986.1"/>
    <property type="molecule type" value="Genomic_DNA"/>
</dbReference>
<dbReference type="PROSITE" id="PS51257">
    <property type="entry name" value="PROKAR_LIPOPROTEIN"/>
    <property type="match status" value="1"/>
</dbReference>
<evidence type="ECO:0000313" key="2">
    <source>
        <dbReference type="Proteomes" id="UP000307841"/>
    </source>
</evidence>
<organism evidence="1 2">
    <name type="scientific">Brevibacillus antibioticus</name>
    <dbReference type="NCBI Taxonomy" id="2570228"/>
    <lineage>
        <taxon>Bacteria</taxon>
        <taxon>Bacillati</taxon>
        <taxon>Bacillota</taxon>
        <taxon>Bacilli</taxon>
        <taxon>Bacillales</taxon>
        <taxon>Paenibacillaceae</taxon>
        <taxon>Brevibacillus</taxon>
    </lineage>
</organism>
<dbReference type="AlphaFoldDB" id="A0A4U2Y0X5"/>
<name>A0A4U2Y0X5_9BACL</name>
<keyword evidence="2" id="KW-1185">Reference proteome</keyword>
<comment type="caution">
    <text evidence="1">The sequence shown here is derived from an EMBL/GenBank/DDBJ whole genome shotgun (WGS) entry which is preliminary data.</text>
</comment>
<reference evidence="1 2" key="1">
    <citation type="submission" date="2019-04" db="EMBL/GenBank/DDBJ databases">
        <title>Whole genome sequencing of Brevibacillus sp. TGS2-1.</title>
        <authorList>
            <person name="Choi A."/>
        </authorList>
    </citation>
    <scope>NUCLEOTIDE SEQUENCE [LARGE SCALE GENOMIC DNA]</scope>
    <source>
        <strain evidence="1 2">TGS2-1</strain>
    </source>
</reference>